<accession>A0A6N9YSB7</accession>
<comment type="caution">
    <text evidence="1">The sequence shown here is derived from an EMBL/GenBank/DDBJ whole genome shotgun (WGS) entry which is preliminary data.</text>
</comment>
<dbReference type="EMBL" id="JAAGOB010000015">
    <property type="protein sequence ID" value="NED97936.1"/>
    <property type="molecule type" value="Genomic_DNA"/>
</dbReference>
<name>A0A6N9YSB7_9ACTN</name>
<protein>
    <submittedName>
        <fullName evidence="1">Uncharacterized protein</fullName>
    </submittedName>
</protein>
<gene>
    <name evidence="1" type="ORF">G1H11_21795</name>
</gene>
<dbReference type="Proteomes" id="UP000469185">
    <property type="component" value="Unassembled WGS sequence"/>
</dbReference>
<reference evidence="1 2" key="1">
    <citation type="submission" date="2020-02" db="EMBL/GenBank/DDBJ databases">
        <authorList>
            <person name="Li X.-J."/>
            <person name="Feng X.-M."/>
        </authorList>
    </citation>
    <scope>NUCLEOTIDE SEQUENCE [LARGE SCALE GENOMIC DNA]</scope>
    <source>
        <strain evidence="1 2">CGMCC 4.7225</strain>
    </source>
</reference>
<dbReference type="RefSeq" id="WP_163820733.1">
    <property type="nucleotide sequence ID" value="NZ_JAAGOB010000015.1"/>
</dbReference>
<evidence type="ECO:0000313" key="2">
    <source>
        <dbReference type="Proteomes" id="UP000469185"/>
    </source>
</evidence>
<organism evidence="1 2">
    <name type="scientific">Phytoactinopolyspora alkaliphila</name>
    <dbReference type="NCBI Taxonomy" id="1783498"/>
    <lineage>
        <taxon>Bacteria</taxon>
        <taxon>Bacillati</taxon>
        <taxon>Actinomycetota</taxon>
        <taxon>Actinomycetes</taxon>
        <taxon>Jiangellales</taxon>
        <taxon>Jiangellaceae</taxon>
        <taxon>Phytoactinopolyspora</taxon>
    </lineage>
</organism>
<proteinExistence type="predicted"/>
<keyword evidence="2" id="KW-1185">Reference proteome</keyword>
<sequence length="49" mass="5602">MVLMVDGESSAAVHLEWEMAQWLGVLLVDAHRRYASGHGHCVRRVGREW</sequence>
<evidence type="ECO:0000313" key="1">
    <source>
        <dbReference type="EMBL" id="NED97936.1"/>
    </source>
</evidence>
<dbReference type="AlphaFoldDB" id="A0A6N9YSB7"/>